<sequence length="131" mass="14219">MTELTAMEEGLSPSITKKLLLVTLVLIGVVLLVGEEDDPGLLTETAQTAQADEATAGQLDPRFAADRSQIDEEAEDEHYIVEEYDDAETDLEMGEPTLADPESEPASEDEFLIDDTQGFDPAPMADTEPSF</sequence>
<dbReference type="RefSeq" id="WP_176266997.1">
    <property type="nucleotide sequence ID" value="NZ_JABWGV010000002.1"/>
</dbReference>
<dbReference type="AlphaFoldDB" id="A0A850HC62"/>
<keyword evidence="3" id="KW-1185">Reference proteome</keyword>
<feature type="compositionally biased region" description="Acidic residues" evidence="1">
    <location>
        <begin position="101"/>
        <end position="113"/>
    </location>
</feature>
<evidence type="ECO:0000313" key="3">
    <source>
        <dbReference type="Proteomes" id="UP000561438"/>
    </source>
</evidence>
<evidence type="ECO:0000313" key="2">
    <source>
        <dbReference type="EMBL" id="NVD44689.1"/>
    </source>
</evidence>
<name>A0A850HC62_9SPHN</name>
<proteinExistence type="predicted"/>
<accession>A0A850HC62</accession>
<dbReference type="Proteomes" id="UP000561438">
    <property type="component" value="Unassembled WGS sequence"/>
</dbReference>
<feature type="region of interest" description="Disordered" evidence="1">
    <location>
        <begin position="46"/>
        <end position="131"/>
    </location>
</feature>
<organism evidence="2 3">
    <name type="scientific">Qipengyuania atrilutea</name>
    <dbReference type="NCBI Taxonomy" id="2744473"/>
    <lineage>
        <taxon>Bacteria</taxon>
        <taxon>Pseudomonadati</taxon>
        <taxon>Pseudomonadota</taxon>
        <taxon>Alphaproteobacteria</taxon>
        <taxon>Sphingomonadales</taxon>
        <taxon>Erythrobacteraceae</taxon>
        <taxon>Qipengyuania</taxon>
    </lineage>
</organism>
<reference evidence="2 3" key="1">
    <citation type="submission" date="2020-06" db="EMBL/GenBank/DDBJ databases">
        <title>Altererythrobacter sp. HHU K3-1.</title>
        <authorList>
            <person name="Zhang D."/>
            <person name="Xue H."/>
        </authorList>
    </citation>
    <scope>NUCLEOTIDE SEQUENCE [LARGE SCALE GENOMIC DNA]</scope>
    <source>
        <strain evidence="2 3">HHU K3-1</strain>
    </source>
</reference>
<dbReference type="EMBL" id="JABWGV010000002">
    <property type="protein sequence ID" value="NVD44689.1"/>
    <property type="molecule type" value="Genomic_DNA"/>
</dbReference>
<protein>
    <submittedName>
        <fullName evidence="2">Uncharacterized protein</fullName>
    </submittedName>
</protein>
<gene>
    <name evidence="2" type="ORF">HUV48_06610</name>
</gene>
<feature type="compositionally biased region" description="Acidic residues" evidence="1">
    <location>
        <begin position="71"/>
        <end position="93"/>
    </location>
</feature>
<feature type="compositionally biased region" description="Low complexity" evidence="1">
    <location>
        <begin position="46"/>
        <end position="56"/>
    </location>
</feature>
<evidence type="ECO:0000256" key="1">
    <source>
        <dbReference type="SAM" id="MobiDB-lite"/>
    </source>
</evidence>
<comment type="caution">
    <text evidence="2">The sequence shown here is derived from an EMBL/GenBank/DDBJ whole genome shotgun (WGS) entry which is preliminary data.</text>
</comment>